<evidence type="ECO:0000256" key="7">
    <source>
        <dbReference type="ARBA" id="ARBA00022970"/>
    </source>
</evidence>
<dbReference type="SUPFAM" id="SSF55021">
    <property type="entry name" value="ACT-like"/>
    <property type="match status" value="1"/>
</dbReference>
<dbReference type="SMART" id="SM00382">
    <property type="entry name" value="AAA"/>
    <property type="match status" value="1"/>
</dbReference>
<keyword evidence="8" id="KW-0472">Membrane</keyword>
<dbReference type="InterPro" id="IPR003439">
    <property type="entry name" value="ABC_transporter-like_ATP-bd"/>
</dbReference>
<dbReference type="InterPro" id="IPR017871">
    <property type="entry name" value="ABC_transporter-like_CS"/>
</dbReference>
<comment type="similarity">
    <text evidence="1">Belongs to the ABC transporter superfamily.</text>
</comment>
<evidence type="ECO:0000259" key="9">
    <source>
        <dbReference type="PROSITE" id="PS50893"/>
    </source>
</evidence>
<keyword evidence="5 10" id="KW-0067">ATP-binding</keyword>
<dbReference type="Pfam" id="PF00005">
    <property type="entry name" value="ABC_tran"/>
    <property type="match status" value="1"/>
</dbReference>
<name>A0A4R8A5D0_9FIRM</name>
<dbReference type="InterPro" id="IPR050086">
    <property type="entry name" value="MetN_ABC_transporter-like"/>
</dbReference>
<keyword evidence="4" id="KW-0547">Nucleotide-binding</keyword>
<dbReference type="EMBL" id="SODD01000008">
    <property type="protein sequence ID" value="TDW24708.1"/>
    <property type="molecule type" value="Genomic_DNA"/>
</dbReference>
<evidence type="ECO:0000256" key="1">
    <source>
        <dbReference type="ARBA" id="ARBA00005417"/>
    </source>
</evidence>
<dbReference type="InterPro" id="IPR018449">
    <property type="entry name" value="NIL_domain"/>
</dbReference>
<dbReference type="GO" id="GO:0005886">
    <property type="term" value="C:plasma membrane"/>
    <property type="evidence" value="ECO:0007669"/>
    <property type="project" value="UniProtKB-ARBA"/>
</dbReference>
<evidence type="ECO:0000256" key="5">
    <source>
        <dbReference type="ARBA" id="ARBA00022840"/>
    </source>
</evidence>
<protein>
    <submittedName>
        <fullName evidence="10">D-methionine transport system ATP-binding protein</fullName>
    </submittedName>
</protein>
<accession>A0A4R8A5D0</accession>
<dbReference type="FunFam" id="3.40.50.300:FF:000056">
    <property type="entry name" value="Cell division ATP-binding protein FtsE"/>
    <property type="match status" value="1"/>
</dbReference>
<dbReference type="Proteomes" id="UP000294743">
    <property type="component" value="Unassembled WGS sequence"/>
</dbReference>
<dbReference type="Gene3D" id="3.30.70.260">
    <property type="match status" value="1"/>
</dbReference>
<sequence length="361" mass="40256">MTFVLMGECFFYDFGGYMEKVVLKHISKTFQVKTHDVHAVKDVSLSVDEGDIFGVIGFSGAGKSTLIRCINLLERPTSGEVWVNGKNLIELPAKQLREERKKIGMIFQHFNLMRSRTVAQNIAYPLKGSGKSKAEIEAKVSELLELVELSDKAKAYPSQLSGGQKQRVAIARALANDPSILLCDEATSALDPQTTQSILQLLKEVNEKLKLTIVIITHEMAVVKQICNRVAIMENGVVVEQGNIVDIFSNPQNQTTKNFINTTTSINEIYEMIEEENPLVKLEENETMLRLTYGSSNTDEPIMSELVNQFNLEFNIVFANVEVLSATPIGNLVVKLKGETKDRQDAISYIEKQGVKVEVLN</sequence>
<dbReference type="PANTHER" id="PTHR43166">
    <property type="entry name" value="AMINO ACID IMPORT ATP-BINDING PROTEIN"/>
    <property type="match status" value="1"/>
</dbReference>
<dbReference type="GO" id="GO:0006865">
    <property type="term" value="P:amino acid transport"/>
    <property type="evidence" value="ECO:0007669"/>
    <property type="project" value="UniProtKB-KW"/>
</dbReference>
<dbReference type="Gene3D" id="3.40.50.300">
    <property type="entry name" value="P-loop containing nucleotide triphosphate hydrolases"/>
    <property type="match status" value="1"/>
</dbReference>
<dbReference type="InterPro" id="IPR045865">
    <property type="entry name" value="ACT-like_dom_sf"/>
</dbReference>
<dbReference type="GO" id="GO:0016887">
    <property type="term" value="F:ATP hydrolysis activity"/>
    <property type="evidence" value="ECO:0007669"/>
    <property type="project" value="InterPro"/>
</dbReference>
<dbReference type="PROSITE" id="PS00211">
    <property type="entry name" value="ABC_TRANSPORTER_1"/>
    <property type="match status" value="1"/>
</dbReference>
<reference evidence="10 11" key="1">
    <citation type="submission" date="2019-03" db="EMBL/GenBank/DDBJ databases">
        <title>Genomic Encyclopedia of Type Strains, Phase IV (KMG-IV): sequencing the most valuable type-strain genomes for metagenomic binning, comparative biology and taxonomic classification.</title>
        <authorList>
            <person name="Goeker M."/>
        </authorList>
    </citation>
    <scope>NUCLEOTIDE SEQUENCE [LARGE SCALE GENOMIC DNA]</scope>
    <source>
        <strain evidence="10 11">DSM 28867</strain>
    </source>
</reference>
<keyword evidence="6" id="KW-1278">Translocase</keyword>
<proteinExistence type="inferred from homology"/>
<evidence type="ECO:0000313" key="11">
    <source>
        <dbReference type="Proteomes" id="UP000294743"/>
    </source>
</evidence>
<dbReference type="GO" id="GO:0005524">
    <property type="term" value="F:ATP binding"/>
    <property type="evidence" value="ECO:0007669"/>
    <property type="project" value="UniProtKB-KW"/>
</dbReference>
<dbReference type="PANTHER" id="PTHR43166:SF30">
    <property type="entry name" value="METHIONINE IMPORT ATP-BINDING PROTEIN METN"/>
    <property type="match status" value="1"/>
</dbReference>
<dbReference type="SUPFAM" id="SSF52540">
    <property type="entry name" value="P-loop containing nucleoside triphosphate hydrolases"/>
    <property type="match status" value="1"/>
</dbReference>
<dbReference type="Pfam" id="PF09383">
    <property type="entry name" value="NIL"/>
    <property type="match status" value="1"/>
</dbReference>
<evidence type="ECO:0000256" key="8">
    <source>
        <dbReference type="ARBA" id="ARBA00023136"/>
    </source>
</evidence>
<dbReference type="PROSITE" id="PS50893">
    <property type="entry name" value="ABC_TRANSPORTER_2"/>
    <property type="match status" value="1"/>
</dbReference>
<evidence type="ECO:0000256" key="3">
    <source>
        <dbReference type="ARBA" id="ARBA00022475"/>
    </source>
</evidence>
<feature type="domain" description="ABC transporter" evidence="9">
    <location>
        <begin position="21"/>
        <end position="260"/>
    </location>
</feature>
<keyword evidence="11" id="KW-1185">Reference proteome</keyword>
<dbReference type="CDD" id="cd03258">
    <property type="entry name" value="ABC_MetN_methionine_transporter"/>
    <property type="match status" value="1"/>
</dbReference>
<dbReference type="InterPro" id="IPR041701">
    <property type="entry name" value="MetN_ABC"/>
</dbReference>
<dbReference type="SMART" id="SM00930">
    <property type="entry name" value="NIL"/>
    <property type="match status" value="1"/>
</dbReference>
<evidence type="ECO:0000256" key="6">
    <source>
        <dbReference type="ARBA" id="ARBA00022967"/>
    </source>
</evidence>
<gene>
    <name evidence="10" type="ORF">EDD63_10864</name>
</gene>
<evidence type="ECO:0000313" key="10">
    <source>
        <dbReference type="EMBL" id="TDW24708.1"/>
    </source>
</evidence>
<evidence type="ECO:0000256" key="4">
    <source>
        <dbReference type="ARBA" id="ARBA00022741"/>
    </source>
</evidence>
<evidence type="ECO:0000256" key="2">
    <source>
        <dbReference type="ARBA" id="ARBA00022448"/>
    </source>
</evidence>
<organism evidence="10 11">
    <name type="scientific">Breznakia blatticola</name>
    <dbReference type="NCBI Taxonomy" id="1754012"/>
    <lineage>
        <taxon>Bacteria</taxon>
        <taxon>Bacillati</taxon>
        <taxon>Bacillota</taxon>
        <taxon>Erysipelotrichia</taxon>
        <taxon>Erysipelotrichales</taxon>
        <taxon>Erysipelotrichaceae</taxon>
        <taxon>Breznakia</taxon>
    </lineage>
</organism>
<keyword evidence="2" id="KW-0813">Transport</keyword>
<keyword evidence="3" id="KW-1003">Cell membrane</keyword>
<dbReference type="InterPro" id="IPR003593">
    <property type="entry name" value="AAA+_ATPase"/>
</dbReference>
<comment type="caution">
    <text evidence="10">The sequence shown here is derived from an EMBL/GenBank/DDBJ whole genome shotgun (WGS) entry which is preliminary data.</text>
</comment>
<dbReference type="InterPro" id="IPR027417">
    <property type="entry name" value="P-loop_NTPase"/>
</dbReference>
<keyword evidence="7" id="KW-0029">Amino-acid transport</keyword>
<dbReference type="AlphaFoldDB" id="A0A4R8A5D0"/>